<feature type="transmembrane region" description="Helical" evidence="7">
    <location>
        <begin position="127"/>
        <end position="148"/>
    </location>
</feature>
<protein>
    <submittedName>
        <fullName evidence="9">Protein NRT1/ PTR FAMILY 2.8 isoform X2</fullName>
    </submittedName>
</protein>
<accession>A0A6I9TMT0</accession>
<dbReference type="SUPFAM" id="SSF103473">
    <property type="entry name" value="MFS general substrate transporter"/>
    <property type="match status" value="1"/>
</dbReference>
<keyword evidence="3 7" id="KW-0812">Transmembrane</keyword>
<dbReference type="GeneID" id="105168763"/>
<comment type="similarity">
    <text evidence="2">Belongs to the major facilitator superfamily. Proton-dependent oligopeptide transporter (POT/PTR) (TC 2.A.17) family.</text>
</comment>
<dbReference type="RefSeq" id="XP_011087211.1">
    <property type="nucleotide sequence ID" value="XM_011088909.2"/>
</dbReference>
<dbReference type="Proteomes" id="UP000504604">
    <property type="component" value="Linkage group LG8"/>
</dbReference>
<dbReference type="GO" id="GO:0022857">
    <property type="term" value="F:transmembrane transporter activity"/>
    <property type="evidence" value="ECO:0007669"/>
    <property type="project" value="InterPro"/>
</dbReference>
<dbReference type="Gene3D" id="1.20.1250.20">
    <property type="entry name" value="MFS general substrate transporter like domains"/>
    <property type="match status" value="1"/>
</dbReference>
<feature type="transmembrane region" description="Helical" evidence="7">
    <location>
        <begin position="479"/>
        <end position="498"/>
    </location>
</feature>
<feature type="transmembrane region" description="Helical" evidence="7">
    <location>
        <begin position="394"/>
        <end position="418"/>
    </location>
</feature>
<feature type="transmembrane region" description="Helical" evidence="7">
    <location>
        <begin position="81"/>
        <end position="100"/>
    </location>
</feature>
<evidence type="ECO:0000256" key="5">
    <source>
        <dbReference type="ARBA" id="ARBA00023136"/>
    </source>
</evidence>
<dbReference type="PANTHER" id="PTHR11654">
    <property type="entry name" value="OLIGOPEPTIDE TRANSPORTER-RELATED"/>
    <property type="match status" value="1"/>
</dbReference>
<sequence length="524" mass="58326">MEGHQVHSSKRVVREIGSNEPHFQHNGAIISDAWLGRFLTLLIGTIFSLLGMAAMTLTAGLPELRPPACQQEASCIQPHKWQLAFLFISLGLIAMGAGGIRPCNIAFGADQFDTNTKKGRAHLESFFNWWYFSFTIALVIALTGVVYVQTNISWLTGFAIPTACLAISIAIFLIGHHTYICKKPQGTVFVDMAKVITAAFRKREIKSGYEHSFYDPAEDLESEVRKLIKIKRFKCLDKAAVIVDPSELNEEGVPVNSWKLCSVQQVENLKCLVAIMPVWVTGVGCFVVMDQQSTFGVLQALQMDRSIGKHFMIPPGWMGISSMIALSIWIFLYEQIYIRMAKKLLKSDSRLTMHQRIIIGIIMSILCMIVAGIVEQKRRAMAIREKSFTSPLHVLVLLPQFALSGLTEAFAAVALMEFFTIQLPESMRSIAGAVFFLSLSIASYLSTLIVNTMHSITGEGGKTPWLGGHDLNNNKLDNFYFIVAAIGFVNLIYFMLVARKYVPFTKDVKLGGLRQMETSEESSS</sequence>
<feature type="transmembrane region" description="Helical" evidence="7">
    <location>
        <begin position="154"/>
        <end position="175"/>
    </location>
</feature>
<evidence type="ECO:0000256" key="1">
    <source>
        <dbReference type="ARBA" id="ARBA00004141"/>
    </source>
</evidence>
<reference evidence="9" key="1">
    <citation type="submission" date="2025-08" db="UniProtKB">
        <authorList>
            <consortium name="RefSeq"/>
        </authorList>
    </citation>
    <scope>IDENTIFICATION</scope>
</reference>
<dbReference type="InterPro" id="IPR000109">
    <property type="entry name" value="POT_fam"/>
</dbReference>
<dbReference type="Pfam" id="PF00854">
    <property type="entry name" value="PTR2"/>
    <property type="match status" value="1"/>
</dbReference>
<comment type="similarity">
    <text evidence="6">Belongs to the major facilitator superfamily. Phosphate:H(+) symporter (TC 2.A.1.9) family.</text>
</comment>
<feature type="transmembrane region" description="Helical" evidence="7">
    <location>
        <begin position="38"/>
        <end position="61"/>
    </location>
</feature>
<organism evidence="8 9">
    <name type="scientific">Sesamum indicum</name>
    <name type="common">Oriental sesame</name>
    <name type="synonym">Sesamum orientale</name>
    <dbReference type="NCBI Taxonomy" id="4182"/>
    <lineage>
        <taxon>Eukaryota</taxon>
        <taxon>Viridiplantae</taxon>
        <taxon>Streptophyta</taxon>
        <taxon>Embryophyta</taxon>
        <taxon>Tracheophyta</taxon>
        <taxon>Spermatophyta</taxon>
        <taxon>Magnoliopsida</taxon>
        <taxon>eudicotyledons</taxon>
        <taxon>Gunneridae</taxon>
        <taxon>Pentapetalae</taxon>
        <taxon>asterids</taxon>
        <taxon>lamiids</taxon>
        <taxon>Lamiales</taxon>
        <taxon>Pedaliaceae</taxon>
        <taxon>Sesamum</taxon>
    </lineage>
</organism>
<feature type="transmembrane region" description="Helical" evidence="7">
    <location>
        <begin position="430"/>
        <end position="450"/>
    </location>
</feature>
<evidence type="ECO:0000256" key="3">
    <source>
        <dbReference type="ARBA" id="ARBA00022692"/>
    </source>
</evidence>
<feature type="transmembrane region" description="Helical" evidence="7">
    <location>
        <begin position="316"/>
        <end position="336"/>
    </location>
</feature>
<evidence type="ECO:0000256" key="7">
    <source>
        <dbReference type="SAM" id="Phobius"/>
    </source>
</evidence>
<proteinExistence type="inferred from homology"/>
<evidence type="ECO:0000313" key="8">
    <source>
        <dbReference type="Proteomes" id="UP000504604"/>
    </source>
</evidence>
<evidence type="ECO:0000256" key="2">
    <source>
        <dbReference type="ARBA" id="ARBA00005982"/>
    </source>
</evidence>
<dbReference type="AlphaFoldDB" id="A0A6I9TMT0"/>
<evidence type="ECO:0000256" key="4">
    <source>
        <dbReference type="ARBA" id="ARBA00022989"/>
    </source>
</evidence>
<gene>
    <name evidence="9" type="primary">LOC105168763</name>
</gene>
<dbReference type="InterPro" id="IPR036259">
    <property type="entry name" value="MFS_trans_sf"/>
</dbReference>
<dbReference type="OrthoDB" id="8904098at2759"/>
<name>A0A6I9TMT0_SESIN</name>
<feature type="transmembrane region" description="Helical" evidence="7">
    <location>
        <begin position="269"/>
        <end position="289"/>
    </location>
</feature>
<evidence type="ECO:0000256" key="6">
    <source>
        <dbReference type="ARBA" id="ARBA00044504"/>
    </source>
</evidence>
<evidence type="ECO:0000313" key="9">
    <source>
        <dbReference type="RefSeq" id="XP_011087211.1"/>
    </source>
</evidence>
<keyword evidence="8" id="KW-1185">Reference proteome</keyword>
<dbReference type="GO" id="GO:0016020">
    <property type="term" value="C:membrane"/>
    <property type="evidence" value="ECO:0007669"/>
    <property type="project" value="UniProtKB-SubCell"/>
</dbReference>
<feature type="transmembrane region" description="Helical" evidence="7">
    <location>
        <begin position="357"/>
        <end position="374"/>
    </location>
</feature>
<keyword evidence="5 7" id="KW-0472">Membrane</keyword>
<keyword evidence="4 7" id="KW-1133">Transmembrane helix</keyword>
<comment type="subcellular location">
    <subcellularLocation>
        <location evidence="1">Membrane</location>
        <topology evidence="1">Multi-pass membrane protein</topology>
    </subcellularLocation>
</comment>